<feature type="transmembrane region" description="Helical" evidence="1">
    <location>
        <begin position="186"/>
        <end position="204"/>
    </location>
</feature>
<dbReference type="EMBL" id="PP542043">
    <property type="protein sequence ID" value="XDO02200.1"/>
    <property type="molecule type" value="Genomic_DNA"/>
</dbReference>
<gene>
    <name evidence="2" type="ORF">FloV-SA2_00382</name>
</gene>
<proteinExistence type="predicted"/>
<evidence type="ECO:0000313" key="2">
    <source>
        <dbReference type="EMBL" id="XDO02200.1"/>
    </source>
</evidence>
<keyword evidence="1" id="KW-1133">Transmembrane helix</keyword>
<feature type="transmembrane region" description="Helical" evidence="1">
    <location>
        <begin position="216"/>
        <end position="238"/>
    </location>
</feature>
<organism evidence="2">
    <name type="scientific">Florenciella sp. virus SA2</name>
    <dbReference type="NCBI Taxonomy" id="3240092"/>
    <lineage>
        <taxon>Viruses</taxon>
    </lineage>
</organism>
<sequence length="262" mass="30736">MGLLESLFHNSDTNWLKTKCPALFDQQGSFNKLPSKYTVNDKITDVYRNTNLENGKNYYNIVESGNEYVENLLEKEEIYMKTKYGKDLYKYFIQQRKDYITKKLESDCTTIINNISDSDSGDSMNINNFILTKEFNTLNETYSLYVSNNKIKEKNKTNKIDSDNLDNRKFSYILTEINAVDNINNILFYCYYFGILCFFIYVSLINKLEFKKNAPVYLAIIIVPFIIKYVFLVLVYIYDTVKSTLFNTTSGPKNAFLNENFM</sequence>
<name>A0AB39JCT5_9VIRU</name>
<keyword evidence="1" id="KW-0812">Transmembrane</keyword>
<evidence type="ECO:0000256" key="1">
    <source>
        <dbReference type="SAM" id="Phobius"/>
    </source>
</evidence>
<accession>A0AB39JCT5</accession>
<protein>
    <submittedName>
        <fullName evidence="2">Uncharacterized protein</fullName>
    </submittedName>
</protein>
<reference evidence="2" key="1">
    <citation type="submission" date="2024-03" db="EMBL/GenBank/DDBJ databases">
        <title>Eukaryotic viruses encode the ribosomal protein eL40.</title>
        <authorList>
            <person name="Thomy J."/>
            <person name="Schvarcz C.R."/>
            <person name="McBeain K.A."/>
            <person name="Edwards K.F."/>
            <person name="Steward G.F."/>
        </authorList>
    </citation>
    <scope>NUCLEOTIDE SEQUENCE</scope>
    <source>
        <strain evidence="2">FloV-SA2</strain>
    </source>
</reference>
<keyword evidence="1" id="KW-0472">Membrane</keyword>